<dbReference type="GO" id="GO:0005249">
    <property type="term" value="F:voltage-gated potassium channel activity"/>
    <property type="evidence" value="ECO:0007669"/>
    <property type="project" value="InterPro"/>
</dbReference>
<dbReference type="InterPro" id="IPR027359">
    <property type="entry name" value="Volt_channel_dom_sf"/>
</dbReference>
<organism evidence="14 15">
    <name type="scientific">Rubinisphaera brasiliensis (strain ATCC 49424 / DSM 5305 / JCM 21570 / IAM 15109 / NBRC 103401 / IFAM 1448)</name>
    <name type="common">Planctomyces brasiliensis</name>
    <dbReference type="NCBI Taxonomy" id="756272"/>
    <lineage>
        <taxon>Bacteria</taxon>
        <taxon>Pseudomonadati</taxon>
        <taxon>Planctomycetota</taxon>
        <taxon>Planctomycetia</taxon>
        <taxon>Planctomycetales</taxon>
        <taxon>Planctomycetaceae</taxon>
        <taxon>Rubinisphaera</taxon>
    </lineage>
</organism>
<dbReference type="PRINTS" id="PR00169">
    <property type="entry name" value="KCHANNEL"/>
</dbReference>
<evidence type="ECO:0000256" key="2">
    <source>
        <dbReference type="ARBA" id="ARBA00022448"/>
    </source>
</evidence>
<keyword evidence="3" id="KW-0633">Potassium transport</keyword>
<feature type="transmembrane region" description="Helical" evidence="12">
    <location>
        <begin position="238"/>
        <end position="260"/>
    </location>
</feature>
<keyword evidence="4 12" id="KW-0812">Transmembrane</keyword>
<evidence type="ECO:0000256" key="1">
    <source>
        <dbReference type="ARBA" id="ARBA00004141"/>
    </source>
</evidence>
<keyword evidence="15" id="KW-1185">Reference proteome</keyword>
<evidence type="ECO:0000256" key="3">
    <source>
        <dbReference type="ARBA" id="ARBA00022538"/>
    </source>
</evidence>
<dbReference type="AlphaFoldDB" id="F0SSA8"/>
<gene>
    <name evidence="14" type="ordered locus">Plabr_0492</name>
</gene>
<keyword evidence="8 12" id="KW-1133">Transmembrane helix</keyword>
<dbReference type="InterPro" id="IPR005821">
    <property type="entry name" value="Ion_trans_dom"/>
</dbReference>
<dbReference type="PANTHER" id="PTHR11537">
    <property type="entry name" value="VOLTAGE-GATED POTASSIUM CHANNEL"/>
    <property type="match status" value="1"/>
</dbReference>
<feature type="transmembrane region" description="Helical" evidence="12">
    <location>
        <begin position="81"/>
        <end position="101"/>
    </location>
</feature>
<keyword evidence="2" id="KW-0813">Transport</keyword>
<dbReference type="SUPFAM" id="SSF81324">
    <property type="entry name" value="Voltage-gated potassium channels"/>
    <property type="match status" value="1"/>
</dbReference>
<evidence type="ECO:0000256" key="12">
    <source>
        <dbReference type="SAM" id="Phobius"/>
    </source>
</evidence>
<keyword evidence="5" id="KW-0631">Potassium channel</keyword>
<name>F0SSA8_RUBBR</name>
<comment type="subcellular location">
    <subcellularLocation>
        <location evidence="1">Membrane</location>
        <topology evidence="1">Multi-pass membrane protein</topology>
    </subcellularLocation>
</comment>
<keyword evidence="11" id="KW-0407">Ion channel</keyword>
<accession>F0SSA8</accession>
<dbReference type="Pfam" id="PF00520">
    <property type="entry name" value="Ion_trans"/>
    <property type="match status" value="1"/>
</dbReference>
<evidence type="ECO:0000256" key="8">
    <source>
        <dbReference type="ARBA" id="ARBA00022989"/>
    </source>
</evidence>
<evidence type="ECO:0000256" key="9">
    <source>
        <dbReference type="ARBA" id="ARBA00023065"/>
    </source>
</evidence>
<evidence type="ECO:0000256" key="4">
    <source>
        <dbReference type="ARBA" id="ARBA00022692"/>
    </source>
</evidence>
<keyword evidence="9" id="KW-0406">Ion transport</keyword>
<dbReference type="eggNOG" id="COG2126">
    <property type="taxonomic scope" value="Bacteria"/>
</dbReference>
<protein>
    <submittedName>
        <fullName evidence="14">Ion transport protein</fullName>
    </submittedName>
</protein>
<dbReference type="Gene3D" id="1.10.287.70">
    <property type="match status" value="1"/>
</dbReference>
<sequence length="311" mass="35018">MESDQEFEPGMDLRENRKILYEGDRFAETEGLSPWRKKVNEVIFGFDTPAGRNFDIALLVAILLSVLVVMLESVSELRDQFGELFIVLEWVLTILFTFEYLLRLSCVRKPWDYAISFYGVIDLLAILPTYVAVFLPGSQSLIVIRALRLIRVFRVLRIAHCLREAENLWIAWKATQSKIAVFLLVVLTLVLIMGSTMYLIEGPENGFSNIPISVYWAIVTMTTVGYGDIAPQTVLGQILASVAMVLGYGIIIVPTGIFSVEVISAGRHEKHIEVPCSNCDLHFHERDAVYCRHCGSRLPRKGAEEVSESEG</sequence>
<keyword evidence="7" id="KW-0630">Potassium</keyword>
<dbReference type="Proteomes" id="UP000006860">
    <property type="component" value="Chromosome"/>
</dbReference>
<evidence type="ECO:0000256" key="7">
    <source>
        <dbReference type="ARBA" id="ARBA00022958"/>
    </source>
</evidence>
<dbReference type="STRING" id="756272.Plabr_0492"/>
<dbReference type="GO" id="GO:0001508">
    <property type="term" value="P:action potential"/>
    <property type="evidence" value="ECO:0007669"/>
    <property type="project" value="TreeGrafter"/>
</dbReference>
<dbReference type="Gene3D" id="1.20.120.350">
    <property type="entry name" value="Voltage-gated potassium channels. Chain C"/>
    <property type="match status" value="1"/>
</dbReference>
<reference evidence="15" key="1">
    <citation type="submission" date="2011-02" db="EMBL/GenBank/DDBJ databases">
        <title>The complete genome of Planctomyces brasiliensis DSM 5305.</title>
        <authorList>
            <person name="Lucas S."/>
            <person name="Copeland A."/>
            <person name="Lapidus A."/>
            <person name="Bruce D."/>
            <person name="Goodwin L."/>
            <person name="Pitluck S."/>
            <person name="Kyrpides N."/>
            <person name="Mavromatis K."/>
            <person name="Pagani I."/>
            <person name="Ivanova N."/>
            <person name="Ovchinnikova G."/>
            <person name="Lu M."/>
            <person name="Detter J.C."/>
            <person name="Han C."/>
            <person name="Land M."/>
            <person name="Hauser L."/>
            <person name="Markowitz V."/>
            <person name="Cheng J.-F."/>
            <person name="Hugenholtz P."/>
            <person name="Woyke T."/>
            <person name="Wu D."/>
            <person name="Tindall B."/>
            <person name="Pomrenke H.G."/>
            <person name="Brambilla E."/>
            <person name="Klenk H.-P."/>
            <person name="Eisen J.A."/>
        </authorList>
    </citation>
    <scope>NUCLEOTIDE SEQUENCE [LARGE SCALE GENOMIC DNA]</scope>
    <source>
        <strain evidence="15">ATCC 49424 / DSM 5305 / JCM 21570 / NBRC 103401 / IFAM 1448</strain>
    </source>
</reference>
<dbReference type="InterPro" id="IPR028325">
    <property type="entry name" value="VG_K_chnl"/>
</dbReference>
<evidence type="ECO:0000256" key="5">
    <source>
        <dbReference type="ARBA" id="ARBA00022826"/>
    </source>
</evidence>
<evidence type="ECO:0000259" key="13">
    <source>
        <dbReference type="Pfam" id="PF00520"/>
    </source>
</evidence>
<evidence type="ECO:0000313" key="15">
    <source>
        <dbReference type="Proteomes" id="UP000006860"/>
    </source>
</evidence>
<evidence type="ECO:0000256" key="10">
    <source>
        <dbReference type="ARBA" id="ARBA00023136"/>
    </source>
</evidence>
<dbReference type="EMBL" id="CP002546">
    <property type="protein sequence ID" value="ADY58119.1"/>
    <property type="molecule type" value="Genomic_DNA"/>
</dbReference>
<feature type="transmembrane region" description="Helical" evidence="12">
    <location>
        <begin position="179"/>
        <end position="200"/>
    </location>
</feature>
<proteinExistence type="predicted"/>
<dbReference type="PANTHER" id="PTHR11537:SF254">
    <property type="entry name" value="POTASSIUM VOLTAGE-GATED CHANNEL PROTEIN SHAB"/>
    <property type="match status" value="1"/>
</dbReference>
<dbReference type="GO" id="GO:0008076">
    <property type="term" value="C:voltage-gated potassium channel complex"/>
    <property type="evidence" value="ECO:0007669"/>
    <property type="project" value="InterPro"/>
</dbReference>
<feature type="transmembrane region" description="Helical" evidence="12">
    <location>
        <begin position="113"/>
        <end position="135"/>
    </location>
</feature>
<dbReference type="KEGG" id="pbs:Plabr_0492"/>
<evidence type="ECO:0000256" key="6">
    <source>
        <dbReference type="ARBA" id="ARBA00022882"/>
    </source>
</evidence>
<feature type="transmembrane region" description="Helical" evidence="12">
    <location>
        <begin position="56"/>
        <end position="74"/>
    </location>
</feature>
<dbReference type="RefSeq" id="WP_013626863.1">
    <property type="nucleotide sequence ID" value="NC_015174.1"/>
</dbReference>
<keyword evidence="6" id="KW-0851">Voltage-gated channel</keyword>
<feature type="domain" description="Ion transport" evidence="13">
    <location>
        <begin position="52"/>
        <end position="258"/>
    </location>
</feature>
<dbReference type="HOGENOM" id="CLU_011722_1_3_0"/>
<evidence type="ECO:0000313" key="14">
    <source>
        <dbReference type="EMBL" id="ADY58119.1"/>
    </source>
</evidence>
<evidence type="ECO:0000256" key="11">
    <source>
        <dbReference type="ARBA" id="ARBA00023303"/>
    </source>
</evidence>
<keyword evidence="10 12" id="KW-0472">Membrane</keyword>